<evidence type="ECO:0000256" key="4">
    <source>
        <dbReference type="ARBA" id="ARBA00022989"/>
    </source>
</evidence>
<keyword evidence="2" id="KW-1003">Cell membrane</keyword>
<dbReference type="PANTHER" id="PTHR32089">
    <property type="entry name" value="METHYL-ACCEPTING CHEMOTAXIS PROTEIN MCPB"/>
    <property type="match status" value="1"/>
</dbReference>
<keyword evidence="12" id="KW-0675">Receptor</keyword>
<evidence type="ECO:0000256" key="1">
    <source>
        <dbReference type="ARBA" id="ARBA00004651"/>
    </source>
</evidence>
<dbReference type="InterPro" id="IPR004090">
    <property type="entry name" value="Chemotax_Me-accpt_rcpt"/>
</dbReference>
<dbReference type="InterPro" id="IPR003660">
    <property type="entry name" value="HAMP_dom"/>
</dbReference>
<evidence type="ECO:0000256" key="6">
    <source>
        <dbReference type="ARBA" id="ARBA00023224"/>
    </source>
</evidence>
<dbReference type="InterPro" id="IPR004089">
    <property type="entry name" value="MCPsignal_dom"/>
</dbReference>
<gene>
    <name evidence="12" type="ORF">886</name>
</gene>
<dbReference type="PANTHER" id="PTHR32089:SF112">
    <property type="entry name" value="LYSOZYME-LIKE PROTEIN-RELATED"/>
    <property type="match status" value="1"/>
</dbReference>
<evidence type="ECO:0000259" key="10">
    <source>
        <dbReference type="PROSITE" id="PS50111"/>
    </source>
</evidence>
<evidence type="ECO:0000256" key="3">
    <source>
        <dbReference type="ARBA" id="ARBA00022692"/>
    </source>
</evidence>
<feature type="transmembrane region" description="Helical" evidence="9">
    <location>
        <begin position="20"/>
        <end position="39"/>
    </location>
</feature>
<feature type="domain" description="HAMP" evidence="11">
    <location>
        <begin position="215"/>
        <end position="267"/>
    </location>
</feature>
<dbReference type="CDD" id="cd11386">
    <property type="entry name" value="MCP_signal"/>
    <property type="match status" value="1"/>
</dbReference>
<dbReference type="RefSeq" id="WP_046496239.1">
    <property type="nucleotide sequence ID" value="NZ_CGIH01000013.1"/>
</dbReference>
<keyword evidence="5 9" id="KW-0472">Membrane</keyword>
<comment type="subcellular location">
    <subcellularLocation>
        <location evidence="1">Cell membrane</location>
        <topology evidence="1">Multi-pass membrane protein</topology>
    </subcellularLocation>
</comment>
<dbReference type="STRING" id="690567.886"/>
<name>A0A0E4G9W2_9FIRM</name>
<evidence type="ECO:0000256" key="5">
    <source>
        <dbReference type="ARBA" id="ARBA00023136"/>
    </source>
</evidence>
<dbReference type="GO" id="GO:0007165">
    <property type="term" value="P:signal transduction"/>
    <property type="evidence" value="ECO:0007669"/>
    <property type="project" value="UniProtKB-KW"/>
</dbReference>
<dbReference type="Proteomes" id="UP000045545">
    <property type="component" value="Unassembled WGS sequence"/>
</dbReference>
<dbReference type="PROSITE" id="PS50111">
    <property type="entry name" value="CHEMOTAXIS_TRANSDUC_2"/>
    <property type="match status" value="1"/>
</dbReference>
<dbReference type="SMART" id="SM00304">
    <property type="entry name" value="HAMP"/>
    <property type="match status" value="1"/>
</dbReference>
<evidence type="ECO:0000313" key="13">
    <source>
        <dbReference type="Proteomes" id="UP000045545"/>
    </source>
</evidence>
<feature type="domain" description="Methyl-accepting transducer" evidence="10">
    <location>
        <begin position="286"/>
        <end position="522"/>
    </location>
</feature>
<evidence type="ECO:0000259" key="11">
    <source>
        <dbReference type="PROSITE" id="PS50885"/>
    </source>
</evidence>
<dbReference type="SMART" id="SM00283">
    <property type="entry name" value="MA"/>
    <property type="match status" value="1"/>
</dbReference>
<accession>A0A0E4G9W2</accession>
<dbReference type="PROSITE" id="PS50885">
    <property type="entry name" value="HAMP"/>
    <property type="match status" value="1"/>
</dbReference>
<keyword evidence="13" id="KW-1185">Reference proteome</keyword>
<evidence type="ECO:0000256" key="7">
    <source>
        <dbReference type="ARBA" id="ARBA00029447"/>
    </source>
</evidence>
<comment type="similarity">
    <text evidence="7">Belongs to the methyl-accepting chemotaxis (MCP) protein family.</text>
</comment>
<keyword evidence="6 8" id="KW-0807">Transducer</keyword>
<evidence type="ECO:0000256" key="2">
    <source>
        <dbReference type="ARBA" id="ARBA00022475"/>
    </source>
</evidence>
<dbReference type="AlphaFoldDB" id="A0A0E4G9W2"/>
<dbReference type="Gene3D" id="6.10.340.10">
    <property type="match status" value="1"/>
</dbReference>
<dbReference type="InterPro" id="IPR029151">
    <property type="entry name" value="Sensor-like_sf"/>
</dbReference>
<sequence>MNFLNKFELLARRINVKFRLIIAFTLILMLVTGVMGIYATSIMSQKILTASHQKLKSDLALGKEIINEQYPGDWHIQNGKLYKGSTLIENNYQIIDLIGKSTGDNVTIFCGDTRVATNVTKNGQRQVGTQASAQVVQTVLKQGQTYIGRADVVGVWNETAYEPIKDAAGNIIGIWFVGVPSTPYDDMVNHFRWSMIGYSGVGILVGFLAAVLIAYTVHAPLRRINQGIERASEGDLSIMIPQKSDDELGRLANRVNKMMAKMAELIGKTQHLISTIVQSNTLLLNNSQNCSAMMQNMTDLSGIMSANAGNQADMTNQSRQAINEMSAAVQQLAQNAQEVASSALTAHNKAENGQRQVGDAIEQIGVINQTVNTTAGIVADLGNKSQEVGQIVDLITSIADQTNLLALNAAIEAARAGEQGRGFAVVAEEVRKLAEESGEAAKRIAILINEVQYEANRAVSAMQDGTREVSHGTKIVASTGDAFEQIIQAFSTVNQQVQEMSAASQEMAASAETALYSIQQTYTAADQNAADAQNVKSVATEQMAKMQEVAASVEKMTEIIDELNVAIAYFTV</sequence>
<dbReference type="Gene3D" id="1.10.287.950">
    <property type="entry name" value="Methyl-accepting chemotaxis protein"/>
    <property type="match status" value="1"/>
</dbReference>
<dbReference type="GO" id="GO:0004888">
    <property type="term" value="F:transmembrane signaling receptor activity"/>
    <property type="evidence" value="ECO:0007669"/>
    <property type="project" value="InterPro"/>
</dbReference>
<keyword evidence="4 9" id="KW-1133">Transmembrane helix</keyword>
<dbReference type="PRINTS" id="PR00260">
    <property type="entry name" value="CHEMTRNSDUCR"/>
</dbReference>
<protein>
    <submittedName>
        <fullName evidence="12">Chemotaxis methyl-accepting receptor</fullName>
    </submittedName>
</protein>
<evidence type="ECO:0000256" key="9">
    <source>
        <dbReference type="SAM" id="Phobius"/>
    </source>
</evidence>
<organism evidence="12 13">
    <name type="scientific">Syntrophomonas zehnderi OL-4</name>
    <dbReference type="NCBI Taxonomy" id="690567"/>
    <lineage>
        <taxon>Bacteria</taxon>
        <taxon>Bacillati</taxon>
        <taxon>Bacillota</taxon>
        <taxon>Clostridia</taxon>
        <taxon>Eubacteriales</taxon>
        <taxon>Syntrophomonadaceae</taxon>
        <taxon>Syntrophomonas</taxon>
    </lineage>
</organism>
<dbReference type="Pfam" id="PF00015">
    <property type="entry name" value="MCPsignal"/>
    <property type="match status" value="1"/>
</dbReference>
<keyword evidence="3 9" id="KW-0812">Transmembrane</keyword>
<dbReference type="CDD" id="cd06225">
    <property type="entry name" value="HAMP"/>
    <property type="match status" value="1"/>
</dbReference>
<dbReference type="SUPFAM" id="SSF103190">
    <property type="entry name" value="Sensory domain-like"/>
    <property type="match status" value="1"/>
</dbReference>
<dbReference type="Pfam" id="PF17202">
    <property type="entry name" value="sCache_3_3"/>
    <property type="match status" value="1"/>
</dbReference>
<dbReference type="OrthoDB" id="9814363at2"/>
<feature type="transmembrane region" description="Helical" evidence="9">
    <location>
        <begin position="196"/>
        <end position="217"/>
    </location>
</feature>
<dbReference type="GO" id="GO:0005886">
    <property type="term" value="C:plasma membrane"/>
    <property type="evidence" value="ECO:0007669"/>
    <property type="project" value="UniProtKB-SubCell"/>
</dbReference>
<evidence type="ECO:0000313" key="12">
    <source>
        <dbReference type="EMBL" id="CFX26908.1"/>
    </source>
</evidence>
<evidence type="ECO:0000256" key="8">
    <source>
        <dbReference type="PROSITE-ProRule" id="PRU00284"/>
    </source>
</evidence>
<dbReference type="EMBL" id="CGIH01000013">
    <property type="protein sequence ID" value="CFX26908.1"/>
    <property type="molecule type" value="Genomic_DNA"/>
</dbReference>
<dbReference type="GO" id="GO:0006935">
    <property type="term" value="P:chemotaxis"/>
    <property type="evidence" value="ECO:0007669"/>
    <property type="project" value="InterPro"/>
</dbReference>
<reference evidence="12 13" key="1">
    <citation type="submission" date="2015-03" db="EMBL/GenBank/DDBJ databases">
        <authorList>
            <person name="Murphy D."/>
        </authorList>
    </citation>
    <scope>NUCLEOTIDE SEQUENCE [LARGE SCALE GENOMIC DNA]</scope>
    <source>
        <strain evidence="12 13">OL-4</strain>
    </source>
</reference>
<dbReference type="InterPro" id="IPR033463">
    <property type="entry name" value="sCache_3"/>
</dbReference>
<proteinExistence type="inferred from homology"/>
<dbReference type="Pfam" id="PF00672">
    <property type="entry name" value="HAMP"/>
    <property type="match status" value="1"/>
</dbReference>
<dbReference type="SUPFAM" id="SSF58104">
    <property type="entry name" value="Methyl-accepting chemotaxis protein (MCP) signaling domain"/>
    <property type="match status" value="1"/>
</dbReference>